<feature type="non-terminal residue" evidence="2">
    <location>
        <position position="1"/>
    </location>
</feature>
<evidence type="ECO:0000259" key="1">
    <source>
        <dbReference type="Pfam" id="PF01609"/>
    </source>
</evidence>
<reference evidence="2" key="1">
    <citation type="journal article" date="2014" name="Front. Microbiol.">
        <title>High frequency of phylogenetically diverse reductive dehalogenase-homologous genes in deep subseafloor sedimentary metagenomes.</title>
        <authorList>
            <person name="Kawai M."/>
            <person name="Futagami T."/>
            <person name="Toyoda A."/>
            <person name="Takaki Y."/>
            <person name="Nishi S."/>
            <person name="Hori S."/>
            <person name="Arai W."/>
            <person name="Tsubouchi T."/>
            <person name="Morono Y."/>
            <person name="Uchiyama I."/>
            <person name="Ito T."/>
            <person name="Fujiyama A."/>
            <person name="Inagaki F."/>
            <person name="Takami H."/>
        </authorList>
    </citation>
    <scope>NUCLEOTIDE SEQUENCE</scope>
    <source>
        <strain evidence="2">Expedition CK06-06</strain>
    </source>
</reference>
<sequence length="271" mass="31261">VITKKIAKHFHLDIRDDEFRFRIVEQGTVAEAVLNDICKSLESIRSEVKLGKHGGKDNIGVRVGKVINKYKVAKHFVLQIRDDGFDFHVDEHKVASEAALDGIYVIRTSVPEERLSPDDTVRSYKSLSQVERAFRSIKTIDLKVRPIRHRLETRVRAHIFLCMLAYYVEWHMREAWRPLLFCDEDQEAKKTRDPVAPAKRSKAALRKIRSKKLDDDSEAHSFQTLLKRLSTIVRNICRAPGDNPDAPTFHVVTTPDPKQQRAYDLLETIIV</sequence>
<feature type="domain" description="Transposase IS4-like" evidence="1">
    <location>
        <begin position="60"/>
        <end position="166"/>
    </location>
</feature>
<dbReference type="InterPro" id="IPR012337">
    <property type="entry name" value="RNaseH-like_sf"/>
</dbReference>
<gene>
    <name evidence="2" type="ORF">S01H1_35447</name>
</gene>
<protein>
    <recommendedName>
        <fullName evidence="1">Transposase IS4-like domain-containing protein</fullName>
    </recommendedName>
</protein>
<dbReference type="Pfam" id="PF01609">
    <property type="entry name" value="DDE_Tnp_1"/>
    <property type="match status" value="1"/>
</dbReference>
<dbReference type="GO" id="GO:0006313">
    <property type="term" value="P:DNA transposition"/>
    <property type="evidence" value="ECO:0007669"/>
    <property type="project" value="InterPro"/>
</dbReference>
<accession>X0V0X0</accession>
<feature type="non-terminal residue" evidence="2">
    <location>
        <position position="271"/>
    </location>
</feature>
<dbReference type="EMBL" id="BARS01022154">
    <property type="protein sequence ID" value="GAG11735.1"/>
    <property type="molecule type" value="Genomic_DNA"/>
</dbReference>
<proteinExistence type="predicted"/>
<dbReference type="SUPFAM" id="SSF53098">
    <property type="entry name" value="Ribonuclease H-like"/>
    <property type="match status" value="1"/>
</dbReference>
<comment type="caution">
    <text evidence="2">The sequence shown here is derived from an EMBL/GenBank/DDBJ whole genome shotgun (WGS) entry which is preliminary data.</text>
</comment>
<dbReference type="InterPro" id="IPR002559">
    <property type="entry name" value="Transposase_11"/>
</dbReference>
<name>X0V0X0_9ZZZZ</name>
<dbReference type="GO" id="GO:0003677">
    <property type="term" value="F:DNA binding"/>
    <property type="evidence" value="ECO:0007669"/>
    <property type="project" value="InterPro"/>
</dbReference>
<dbReference type="GO" id="GO:0004803">
    <property type="term" value="F:transposase activity"/>
    <property type="evidence" value="ECO:0007669"/>
    <property type="project" value="InterPro"/>
</dbReference>
<organism evidence="2">
    <name type="scientific">marine sediment metagenome</name>
    <dbReference type="NCBI Taxonomy" id="412755"/>
    <lineage>
        <taxon>unclassified sequences</taxon>
        <taxon>metagenomes</taxon>
        <taxon>ecological metagenomes</taxon>
    </lineage>
</organism>
<dbReference type="AlphaFoldDB" id="X0V0X0"/>
<evidence type="ECO:0000313" key="2">
    <source>
        <dbReference type="EMBL" id="GAG11735.1"/>
    </source>
</evidence>